<keyword evidence="6 9" id="KW-0456">Lyase</keyword>
<comment type="caution">
    <text evidence="9">The sequence shown here is derived from an EMBL/GenBank/DDBJ whole genome shotgun (WGS) entry which is preliminary data.</text>
</comment>
<dbReference type="RefSeq" id="WP_190355930.1">
    <property type="nucleotide sequence ID" value="NZ_JAZAQF010000078.1"/>
</dbReference>
<dbReference type="Gene3D" id="2.40.40.20">
    <property type="match status" value="1"/>
</dbReference>
<evidence type="ECO:0000256" key="1">
    <source>
        <dbReference type="ARBA" id="ARBA00022490"/>
    </source>
</evidence>
<evidence type="ECO:0000256" key="3">
    <source>
        <dbReference type="ARBA" id="ARBA00022793"/>
    </source>
</evidence>
<keyword evidence="4" id="KW-0068">Autocatalytic cleavage</keyword>
<keyword evidence="7" id="KW-0704">Schiff base</keyword>
<dbReference type="PANTHER" id="PTHR21012">
    <property type="entry name" value="ASPARTATE 1-DECARBOXYLASE"/>
    <property type="match status" value="1"/>
</dbReference>
<dbReference type="Pfam" id="PF02261">
    <property type="entry name" value="Asp_decarbox"/>
    <property type="match status" value="1"/>
</dbReference>
<dbReference type="GO" id="GO:0004068">
    <property type="term" value="F:aspartate 1-decarboxylase activity"/>
    <property type="evidence" value="ECO:0007669"/>
    <property type="project" value="UniProtKB-EC"/>
</dbReference>
<evidence type="ECO:0000256" key="2">
    <source>
        <dbReference type="ARBA" id="ARBA00022655"/>
    </source>
</evidence>
<dbReference type="EC" id="4.1.1.11" evidence="9"/>
<evidence type="ECO:0000313" key="10">
    <source>
        <dbReference type="Proteomes" id="UP001604335"/>
    </source>
</evidence>
<protein>
    <submittedName>
        <fullName evidence="9">Aspartate 1-decarboxylase</fullName>
        <ecNumber evidence="9">4.1.1.11</ecNumber>
    </submittedName>
</protein>
<dbReference type="SUPFAM" id="SSF50692">
    <property type="entry name" value="ADC-like"/>
    <property type="match status" value="1"/>
</dbReference>
<sequence length="131" mass="14245">MKTFVSGKIHGIRVTDKSVDYNGSVGIDAALMERAGIEAYEQVHLVNLRNGERWVTYAIPAGPGEFTLNGGSARLGEVGDKCLAIAYRLSDRPFTAPVVFCDENNAIADTMQYHIQGGNLTGHNDWVVPVH</sequence>
<organism evidence="9 10">
    <name type="scientific">Limnothrix redekei LRLZ20PSL1</name>
    <dbReference type="NCBI Taxonomy" id="3112953"/>
    <lineage>
        <taxon>Bacteria</taxon>
        <taxon>Bacillati</taxon>
        <taxon>Cyanobacteriota</taxon>
        <taxon>Cyanophyceae</taxon>
        <taxon>Pseudanabaenales</taxon>
        <taxon>Pseudanabaenaceae</taxon>
        <taxon>Limnothrix</taxon>
    </lineage>
</organism>
<dbReference type="InterPro" id="IPR003190">
    <property type="entry name" value="Asp_decarbox"/>
</dbReference>
<keyword evidence="5" id="KW-0865">Zymogen</keyword>
<keyword evidence="3" id="KW-0210">Decarboxylase</keyword>
<reference evidence="10" key="1">
    <citation type="journal article" date="2024" name="Algal Res.">
        <title>Biochemical, toxicological and genomic investigation of a high-biomass producing Limnothrix strain isolated from Italian shallow drinking water reservoir.</title>
        <authorList>
            <person name="Simonazzi M."/>
            <person name="Shishido T.K."/>
            <person name="Delbaje E."/>
            <person name="Wahlsten M."/>
            <person name="Fewer D.P."/>
            <person name="Sivonen K."/>
            <person name="Pezzolesi L."/>
            <person name="Pistocchi R."/>
        </authorList>
    </citation>
    <scope>NUCLEOTIDE SEQUENCE [LARGE SCALE GENOMIC DNA]</scope>
    <source>
        <strain evidence="10">LRLZ20PSL1</strain>
    </source>
</reference>
<gene>
    <name evidence="9" type="ORF">VPK24_13595</name>
</gene>
<dbReference type="EMBL" id="JAZAQF010000078">
    <property type="protein sequence ID" value="MFG3818677.1"/>
    <property type="molecule type" value="Genomic_DNA"/>
</dbReference>
<evidence type="ECO:0000256" key="8">
    <source>
        <dbReference type="ARBA" id="ARBA00023317"/>
    </source>
</evidence>
<dbReference type="PANTHER" id="PTHR21012:SF0">
    <property type="entry name" value="ASPARTATE 1-DECARBOXYLASE"/>
    <property type="match status" value="1"/>
</dbReference>
<evidence type="ECO:0000313" key="9">
    <source>
        <dbReference type="EMBL" id="MFG3818677.1"/>
    </source>
</evidence>
<proteinExistence type="predicted"/>
<evidence type="ECO:0000256" key="7">
    <source>
        <dbReference type="ARBA" id="ARBA00023270"/>
    </source>
</evidence>
<evidence type="ECO:0000256" key="5">
    <source>
        <dbReference type="ARBA" id="ARBA00023145"/>
    </source>
</evidence>
<accession>A0ABW7CC14</accession>
<evidence type="ECO:0000256" key="4">
    <source>
        <dbReference type="ARBA" id="ARBA00022813"/>
    </source>
</evidence>
<keyword evidence="8" id="KW-0670">Pyruvate</keyword>
<dbReference type="InterPro" id="IPR009010">
    <property type="entry name" value="Asp_de-COase-like_dom_sf"/>
</dbReference>
<evidence type="ECO:0000256" key="6">
    <source>
        <dbReference type="ARBA" id="ARBA00023239"/>
    </source>
</evidence>
<dbReference type="Proteomes" id="UP001604335">
    <property type="component" value="Unassembled WGS sequence"/>
</dbReference>
<name>A0ABW7CC14_9CYAN</name>
<keyword evidence="10" id="KW-1185">Reference proteome</keyword>
<keyword evidence="1" id="KW-0963">Cytoplasm</keyword>
<keyword evidence="2" id="KW-0566">Pantothenate biosynthesis</keyword>